<keyword evidence="5 10" id="KW-0472">Membrane</keyword>
<organism evidence="12 13">
    <name type="scientific">Anisodus acutangulus</name>
    <dbReference type="NCBI Taxonomy" id="402998"/>
    <lineage>
        <taxon>Eukaryota</taxon>
        <taxon>Viridiplantae</taxon>
        <taxon>Streptophyta</taxon>
        <taxon>Embryophyta</taxon>
        <taxon>Tracheophyta</taxon>
        <taxon>Spermatophyta</taxon>
        <taxon>Magnoliopsida</taxon>
        <taxon>eudicotyledons</taxon>
        <taxon>Gunneridae</taxon>
        <taxon>Pentapetalae</taxon>
        <taxon>asterids</taxon>
        <taxon>lamiids</taxon>
        <taxon>Solanales</taxon>
        <taxon>Solanaceae</taxon>
        <taxon>Solanoideae</taxon>
        <taxon>Hyoscyameae</taxon>
        <taxon>Anisodus</taxon>
    </lineage>
</organism>
<evidence type="ECO:0000256" key="8">
    <source>
        <dbReference type="ARBA" id="ARBA00023288"/>
    </source>
</evidence>
<dbReference type="PANTHER" id="PTHR33021:SF14">
    <property type="entry name" value="OS01G0272700 PROTEIN"/>
    <property type="match status" value="1"/>
</dbReference>
<name>A0A9Q1LG88_9SOLA</name>
<dbReference type="PANTHER" id="PTHR33021">
    <property type="entry name" value="BLUE COPPER PROTEIN"/>
    <property type="match status" value="1"/>
</dbReference>
<comment type="similarity">
    <text evidence="9">Belongs to the early nodulin-like (ENODL) family.</text>
</comment>
<dbReference type="InterPro" id="IPR039391">
    <property type="entry name" value="Phytocyanin-like"/>
</dbReference>
<keyword evidence="10" id="KW-0812">Transmembrane</keyword>
<accession>A0A9Q1LG88</accession>
<evidence type="ECO:0000256" key="4">
    <source>
        <dbReference type="ARBA" id="ARBA00022729"/>
    </source>
</evidence>
<proteinExistence type="inferred from homology"/>
<evidence type="ECO:0000256" key="6">
    <source>
        <dbReference type="ARBA" id="ARBA00023157"/>
    </source>
</evidence>
<dbReference type="InterPro" id="IPR003245">
    <property type="entry name" value="Phytocyanin_dom"/>
</dbReference>
<sequence>MAYFEVSTSRVLYRFNAFVVTFMFVATIFVSSFQFRVGDEIGWTKPIGNESETYNEWAARNRFHIGDTLYFKYKSDSVLEVTPADYLNCNTSSPISKFENGDTVFKFNHSGFFYFISGHTSNCKSGQRIIIRVMHPSEISSPVPAPDISPAPAIGGGDDGGDGWISDFLGPPAINSTTTLSVLSYFVTALGGVMVFLYLLM</sequence>
<dbReference type="GO" id="GO:0009055">
    <property type="term" value="F:electron transfer activity"/>
    <property type="evidence" value="ECO:0007669"/>
    <property type="project" value="InterPro"/>
</dbReference>
<evidence type="ECO:0000256" key="5">
    <source>
        <dbReference type="ARBA" id="ARBA00023136"/>
    </source>
</evidence>
<dbReference type="Proteomes" id="UP001152561">
    <property type="component" value="Unassembled WGS sequence"/>
</dbReference>
<evidence type="ECO:0000313" key="13">
    <source>
        <dbReference type="Proteomes" id="UP001152561"/>
    </source>
</evidence>
<evidence type="ECO:0000256" key="2">
    <source>
        <dbReference type="ARBA" id="ARBA00022475"/>
    </source>
</evidence>
<evidence type="ECO:0000256" key="3">
    <source>
        <dbReference type="ARBA" id="ARBA00022622"/>
    </source>
</evidence>
<keyword evidence="10" id="KW-1133">Transmembrane helix</keyword>
<evidence type="ECO:0000256" key="9">
    <source>
        <dbReference type="ARBA" id="ARBA00035011"/>
    </source>
</evidence>
<feature type="transmembrane region" description="Helical" evidence="10">
    <location>
        <begin position="12"/>
        <end position="35"/>
    </location>
</feature>
<keyword evidence="8" id="KW-0449">Lipoprotein</keyword>
<dbReference type="GO" id="GO:0005886">
    <property type="term" value="C:plasma membrane"/>
    <property type="evidence" value="ECO:0007669"/>
    <property type="project" value="UniProtKB-SubCell"/>
</dbReference>
<feature type="transmembrane region" description="Helical" evidence="10">
    <location>
        <begin position="182"/>
        <end position="200"/>
    </location>
</feature>
<keyword evidence="6" id="KW-1015">Disulfide bond</keyword>
<dbReference type="AlphaFoldDB" id="A0A9Q1LG88"/>
<keyword evidence="7" id="KW-0325">Glycoprotein</keyword>
<reference evidence="13" key="1">
    <citation type="journal article" date="2023" name="Proc. Natl. Acad. Sci. U.S.A.">
        <title>Genomic and structural basis for evolution of tropane alkaloid biosynthesis.</title>
        <authorList>
            <person name="Wanga Y.-J."/>
            <person name="Taina T."/>
            <person name="Yua J.-Y."/>
            <person name="Lia J."/>
            <person name="Xua B."/>
            <person name="Chenc J."/>
            <person name="D'Auriad J.C."/>
            <person name="Huanga J.-P."/>
            <person name="Huanga S.-X."/>
        </authorList>
    </citation>
    <scope>NUCLEOTIDE SEQUENCE [LARGE SCALE GENOMIC DNA]</scope>
    <source>
        <strain evidence="13">cv. KIB-2019</strain>
    </source>
</reference>
<keyword evidence="13" id="KW-1185">Reference proteome</keyword>
<dbReference type="InterPro" id="IPR041846">
    <property type="entry name" value="ENL_dom"/>
</dbReference>
<dbReference type="Gene3D" id="2.60.40.420">
    <property type="entry name" value="Cupredoxins - blue copper proteins"/>
    <property type="match status" value="1"/>
</dbReference>
<evidence type="ECO:0000256" key="7">
    <source>
        <dbReference type="ARBA" id="ARBA00023180"/>
    </source>
</evidence>
<comment type="caution">
    <text evidence="12">The sequence shown here is derived from an EMBL/GenBank/DDBJ whole genome shotgun (WGS) entry which is preliminary data.</text>
</comment>
<dbReference type="GO" id="GO:0098552">
    <property type="term" value="C:side of membrane"/>
    <property type="evidence" value="ECO:0007669"/>
    <property type="project" value="UniProtKB-KW"/>
</dbReference>
<evidence type="ECO:0000256" key="1">
    <source>
        <dbReference type="ARBA" id="ARBA00004609"/>
    </source>
</evidence>
<evidence type="ECO:0000259" key="11">
    <source>
        <dbReference type="PROSITE" id="PS51485"/>
    </source>
</evidence>
<dbReference type="Pfam" id="PF02298">
    <property type="entry name" value="Cu_bind_like"/>
    <property type="match status" value="1"/>
</dbReference>
<feature type="domain" description="Phytocyanin" evidence="11">
    <location>
        <begin position="33"/>
        <end position="135"/>
    </location>
</feature>
<dbReference type="EMBL" id="JAJAGQ010000019">
    <property type="protein sequence ID" value="KAJ8534412.1"/>
    <property type="molecule type" value="Genomic_DNA"/>
</dbReference>
<keyword evidence="3" id="KW-0336">GPI-anchor</keyword>
<keyword evidence="2" id="KW-1003">Cell membrane</keyword>
<dbReference type="CDD" id="cd11019">
    <property type="entry name" value="OsENODL1_like"/>
    <property type="match status" value="1"/>
</dbReference>
<protein>
    <recommendedName>
        <fullName evidence="11">Phytocyanin domain-containing protein</fullName>
    </recommendedName>
</protein>
<dbReference type="FunFam" id="2.60.40.420:FF:000010">
    <property type="entry name" value="Early nodulin-like protein 1"/>
    <property type="match status" value="1"/>
</dbReference>
<dbReference type="SUPFAM" id="SSF49503">
    <property type="entry name" value="Cupredoxins"/>
    <property type="match status" value="1"/>
</dbReference>
<dbReference type="InterPro" id="IPR008972">
    <property type="entry name" value="Cupredoxin"/>
</dbReference>
<gene>
    <name evidence="12" type="ORF">K7X08_016140</name>
</gene>
<dbReference type="PROSITE" id="PS51485">
    <property type="entry name" value="PHYTOCYANIN"/>
    <property type="match status" value="1"/>
</dbReference>
<keyword evidence="4" id="KW-0732">Signal</keyword>
<evidence type="ECO:0000256" key="10">
    <source>
        <dbReference type="SAM" id="Phobius"/>
    </source>
</evidence>
<comment type="subcellular location">
    <subcellularLocation>
        <location evidence="1">Cell membrane</location>
        <topology evidence="1">Lipid-anchor</topology>
        <topology evidence="1">GPI-anchor</topology>
    </subcellularLocation>
</comment>
<dbReference type="OrthoDB" id="959565at2759"/>
<evidence type="ECO:0000313" key="12">
    <source>
        <dbReference type="EMBL" id="KAJ8534412.1"/>
    </source>
</evidence>